<dbReference type="Pfam" id="PF11104">
    <property type="entry name" value="PilM_2"/>
    <property type="match status" value="1"/>
</dbReference>
<name>A0A932YZ49_9BACT</name>
<proteinExistence type="predicted"/>
<accession>A0A932YZ49</accession>
<comment type="caution">
    <text evidence="1">The sequence shown here is derived from an EMBL/GenBank/DDBJ whole genome shotgun (WGS) entry which is preliminary data.</text>
</comment>
<evidence type="ECO:0000313" key="1">
    <source>
        <dbReference type="EMBL" id="MBI4132878.1"/>
    </source>
</evidence>
<dbReference type="PIRSF" id="PIRSF019169">
    <property type="entry name" value="PilM"/>
    <property type="match status" value="1"/>
</dbReference>
<dbReference type="InterPro" id="IPR043129">
    <property type="entry name" value="ATPase_NBD"/>
</dbReference>
<protein>
    <submittedName>
        <fullName evidence="1">Type IV pilus assembly protein PilM</fullName>
    </submittedName>
</protein>
<dbReference type="Gene3D" id="3.30.1490.300">
    <property type="match status" value="1"/>
</dbReference>
<gene>
    <name evidence="1" type="primary">pilM</name>
    <name evidence="1" type="ORF">HY473_02230</name>
</gene>
<dbReference type="Proteomes" id="UP000756703">
    <property type="component" value="Unassembled WGS sequence"/>
</dbReference>
<dbReference type="NCBIfam" id="TIGR01175">
    <property type="entry name" value="pilM"/>
    <property type="match status" value="1"/>
</dbReference>
<dbReference type="InterPro" id="IPR050696">
    <property type="entry name" value="FtsA/MreB"/>
</dbReference>
<sequence>MFRVLTNRILHPPTFGIDISDLAIKFSRLVRRGEALLLDYFGETVIPAGIVISGEIVKPAELAAILKNELKPADGRRVRERYCIASLPEEKSFVRLIDLPSIKPEDIPKAMRWEVEGVVPMPFDQIFFDYEPLPPLPGMGEHRDVLLIAFPRNIVESYHRALSDGGLIPLALELESQAISRSLIRGGSVQPSFLLVDIGAARTSFIIFGGGSLIFTKSISVGGRDFESAIAREFGVPPEEARQIKIEAGLNKNYRDGRVLSALLPHLAVITAELEQELVFYRDHPAKLHTSLGQIERVVLCGGDANLIGLPRYLASVIKRPVVLGDPFVNFKLAPGAIPPIPKNQSLKYTTAIGLALRAAGY</sequence>
<dbReference type="CDD" id="cd24049">
    <property type="entry name" value="ASKHA_NBD_PilM"/>
    <property type="match status" value="1"/>
</dbReference>
<dbReference type="Gene3D" id="3.30.420.40">
    <property type="match status" value="2"/>
</dbReference>
<organism evidence="1 2">
    <name type="scientific">Candidatus Sungiibacteriota bacterium</name>
    <dbReference type="NCBI Taxonomy" id="2750080"/>
    <lineage>
        <taxon>Bacteria</taxon>
        <taxon>Candidatus Sungiibacteriota</taxon>
    </lineage>
</organism>
<dbReference type="PANTHER" id="PTHR32432:SF3">
    <property type="entry name" value="ETHANOLAMINE UTILIZATION PROTEIN EUTJ"/>
    <property type="match status" value="1"/>
</dbReference>
<reference evidence="1" key="1">
    <citation type="submission" date="2020-07" db="EMBL/GenBank/DDBJ databases">
        <title>Huge and variable diversity of episymbiotic CPR bacteria and DPANN archaea in groundwater ecosystems.</title>
        <authorList>
            <person name="He C.Y."/>
            <person name="Keren R."/>
            <person name="Whittaker M."/>
            <person name="Farag I.F."/>
            <person name="Doudna J."/>
            <person name="Cate J.H.D."/>
            <person name="Banfield J.F."/>
        </authorList>
    </citation>
    <scope>NUCLEOTIDE SEQUENCE</scope>
    <source>
        <strain evidence="1">NC_groundwater_1225_Ag_S-0.1um_56_177</strain>
    </source>
</reference>
<dbReference type="EMBL" id="JACQMI010000013">
    <property type="protein sequence ID" value="MBI4132878.1"/>
    <property type="molecule type" value="Genomic_DNA"/>
</dbReference>
<evidence type="ECO:0000313" key="2">
    <source>
        <dbReference type="Proteomes" id="UP000756703"/>
    </source>
</evidence>
<dbReference type="InterPro" id="IPR005883">
    <property type="entry name" value="PilM"/>
</dbReference>
<dbReference type="SUPFAM" id="SSF53067">
    <property type="entry name" value="Actin-like ATPase domain"/>
    <property type="match status" value="2"/>
</dbReference>
<dbReference type="AlphaFoldDB" id="A0A932YZ49"/>
<dbReference type="PANTHER" id="PTHR32432">
    <property type="entry name" value="CELL DIVISION PROTEIN FTSA-RELATED"/>
    <property type="match status" value="1"/>
</dbReference>